<keyword evidence="2 8" id="KW-0813">Transport</keyword>
<dbReference type="EMBL" id="JAGINP010000027">
    <property type="protein sequence ID" value="MBP2296141.1"/>
    <property type="molecule type" value="Genomic_DNA"/>
</dbReference>
<evidence type="ECO:0000259" key="10">
    <source>
        <dbReference type="Pfam" id="PF04290"/>
    </source>
</evidence>
<feature type="transmembrane region" description="Helical" evidence="9">
    <location>
        <begin position="618"/>
        <end position="639"/>
    </location>
</feature>
<feature type="transmembrane region" description="Helical" evidence="9">
    <location>
        <begin position="356"/>
        <end position="381"/>
    </location>
</feature>
<dbReference type="InterPro" id="IPR055348">
    <property type="entry name" value="DctQ"/>
</dbReference>
<feature type="transmembrane region" description="Helical" evidence="9">
    <location>
        <begin position="192"/>
        <end position="209"/>
    </location>
</feature>
<feature type="transmembrane region" description="Helical" evidence="9">
    <location>
        <begin position="272"/>
        <end position="293"/>
    </location>
</feature>
<dbReference type="RefSeq" id="WP_209770898.1">
    <property type="nucleotide sequence ID" value="NZ_JAGINP010000027.1"/>
</dbReference>
<evidence type="ECO:0000256" key="8">
    <source>
        <dbReference type="RuleBase" id="RU369079"/>
    </source>
</evidence>
<evidence type="ECO:0000256" key="1">
    <source>
        <dbReference type="ARBA" id="ARBA00004429"/>
    </source>
</evidence>
<dbReference type="InterPro" id="IPR004681">
    <property type="entry name" value="TRAP_DctM"/>
</dbReference>
<evidence type="ECO:0000313" key="12">
    <source>
        <dbReference type="EMBL" id="MBP2296141.1"/>
    </source>
</evidence>
<evidence type="ECO:0000256" key="4">
    <source>
        <dbReference type="ARBA" id="ARBA00022519"/>
    </source>
</evidence>
<name>A0ABS4SUA6_9PROT</name>
<dbReference type="Pfam" id="PF06808">
    <property type="entry name" value="DctM"/>
    <property type="match status" value="1"/>
</dbReference>
<feature type="domain" description="TRAP C4-dicarboxylate transport system permease DctM subunit" evidence="11">
    <location>
        <begin position="227"/>
        <end position="634"/>
    </location>
</feature>
<feature type="transmembrane region" description="Helical" evidence="9">
    <location>
        <begin position="85"/>
        <end position="103"/>
    </location>
</feature>
<feature type="transmembrane region" description="Helical" evidence="9">
    <location>
        <begin position="313"/>
        <end position="344"/>
    </location>
</feature>
<gene>
    <name evidence="12" type="ORF">J2851_005956</name>
</gene>
<evidence type="ECO:0000256" key="3">
    <source>
        <dbReference type="ARBA" id="ARBA00022475"/>
    </source>
</evidence>
<feature type="transmembrane region" description="Helical" evidence="9">
    <location>
        <begin position="387"/>
        <end position="410"/>
    </location>
</feature>
<keyword evidence="5 9" id="KW-0812">Transmembrane</keyword>
<feature type="transmembrane region" description="Helical" evidence="9">
    <location>
        <begin position="574"/>
        <end position="598"/>
    </location>
</feature>
<evidence type="ECO:0000256" key="9">
    <source>
        <dbReference type="SAM" id="Phobius"/>
    </source>
</evidence>
<feature type="transmembrane region" description="Helical" evidence="9">
    <location>
        <begin position="52"/>
        <end position="73"/>
    </location>
</feature>
<dbReference type="Pfam" id="PF04290">
    <property type="entry name" value="DctQ"/>
    <property type="match status" value="1"/>
</dbReference>
<keyword evidence="13" id="KW-1185">Reference proteome</keyword>
<sequence>MAPSNPTHNASTVDLATVPPAFDHSAPHDAASFPLSGKAGDLLAKVVRATELFSAVALAVDVVIVFTSVVLRYFLHSPVSWAEEVASALMVVQVFLGAATTLARGGHSGIDVFRGHLPASWQASIVQLCYWIVLAVSVGLFLSMAELTLDTIEDTTPFGLSTGIFTYPALVGSLFMAVFATANALAGPARTVWATLAGAVALVAGVWAWNNAVPDHAVAPGLLLCGGFVVTLLMGVPIAFALAFAALLYFLTNPNLPMLIYAQQILSGSEHFVLLAIPFFVLAGLAMEVNGMSLRLIELLLRLMGRVRGGFNLILIIATAIFSGISGSKLADVAAVGGILMPAIRKTRQDPNDAAGLLACTAIMSETIPPCVNMIIFGFVANISIGGLFAAGLLPAGVLLVALAVVAVYFGKRVNPDEAFEVRTPWPSLIAGALVGLVMIVMIGRGVMAGIATSTEISAFAVVYALVIGGLAFRELTWSSVVALFVRASSLTGAILFIVAAASSVSFALTIEQIPQQLSAHLVSFGTSYGKDVFLVAASLMMIVFGAVLEGAPALIIFGPLLTPIAAQLGVDPLHFGTIMVISMGLGLFSPPVGLGLFATCTITGTQLKDVVRPMGKYLAVLFLALLVLIFVPTFSLLLPRLWGF</sequence>
<dbReference type="NCBIfam" id="TIGR00786">
    <property type="entry name" value="dctM"/>
    <property type="match status" value="1"/>
</dbReference>
<feature type="transmembrane region" description="Helical" evidence="9">
    <location>
        <begin position="430"/>
        <end position="451"/>
    </location>
</feature>
<evidence type="ECO:0000259" key="11">
    <source>
        <dbReference type="Pfam" id="PF06808"/>
    </source>
</evidence>
<comment type="caution">
    <text evidence="12">The sequence shown here is derived from an EMBL/GenBank/DDBJ whole genome shotgun (WGS) entry which is preliminary data.</text>
</comment>
<organism evidence="12 13">
    <name type="scientific">Azospirillum rugosum</name>
    <dbReference type="NCBI Taxonomy" id="416170"/>
    <lineage>
        <taxon>Bacteria</taxon>
        <taxon>Pseudomonadati</taxon>
        <taxon>Pseudomonadota</taxon>
        <taxon>Alphaproteobacteria</taxon>
        <taxon>Rhodospirillales</taxon>
        <taxon>Azospirillaceae</taxon>
        <taxon>Azospirillum</taxon>
    </lineage>
</organism>
<keyword evidence="3" id="KW-1003">Cell membrane</keyword>
<dbReference type="InterPro" id="IPR010656">
    <property type="entry name" value="DctM"/>
</dbReference>
<feature type="transmembrane region" description="Helical" evidence="9">
    <location>
        <begin position="534"/>
        <end position="562"/>
    </location>
</feature>
<comment type="subcellular location">
    <subcellularLocation>
        <location evidence="1 8">Cell inner membrane</location>
        <topology evidence="1 8">Multi-pass membrane protein</topology>
    </subcellularLocation>
</comment>
<reference evidence="12 13" key="1">
    <citation type="submission" date="2021-03" db="EMBL/GenBank/DDBJ databases">
        <title>Genomic Encyclopedia of Type Strains, Phase III (KMG-III): the genomes of soil and plant-associated and newly described type strains.</title>
        <authorList>
            <person name="Whitman W."/>
        </authorList>
    </citation>
    <scope>NUCLEOTIDE SEQUENCE [LARGE SCALE GENOMIC DNA]</scope>
    <source>
        <strain evidence="12 13">IMMIB AFH-6</strain>
    </source>
</reference>
<protein>
    <submittedName>
        <fullName evidence="12">Tripartite ATP-independent transporter DctM subunit</fullName>
    </submittedName>
</protein>
<feature type="transmembrane region" description="Helical" evidence="9">
    <location>
        <begin position="221"/>
        <end position="251"/>
    </location>
</feature>
<evidence type="ECO:0000313" key="13">
    <source>
        <dbReference type="Proteomes" id="UP000781958"/>
    </source>
</evidence>
<dbReference type="Proteomes" id="UP000781958">
    <property type="component" value="Unassembled WGS sequence"/>
</dbReference>
<proteinExistence type="predicted"/>
<accession>A0ABS4SUA6</accession>
<feature type="transmembrane region" description="Helical" evidence="9">
    <location>
        <begin position="457"/>
        <end position="473"/>
    </location>
</feature>
<evidence type="ECO:0000256" key="2">
    <source>
        <dbReference type="ARBA" id="ARBA00022448"/>
    </source>
</evidence>
<dbReference type="PANTHER" id="PTHR33362">
    <property type="entry name" value="SIALIC ACID TRAP TRANSPORTER PERMEASE PROTEIN SIAT-RELATED"/>
    <property type="match status" value="1"/>
</dbReference>
<evidence type="ECO:0000256" key="7">
    <source>
        <dbReference type="ARBA" id="ARBA00023136"/>
    </source>
</evidence>
<feature type="transmembrane region" description="Helical" evidence="9">
    <location>
        <begin position="494"/>
        <end position="514"/>
    </location>
</feature>
<comment type="function">
    <text evidence="8">Part of the tripartite ATP-independent periplasmic (TRAP) transport system.</text>
</comment>
<feature type="transmembrane region" description="Helical" evidence="9">
    <location>
        <begin position="124"/>
        <end position="144"/>
    </location>
</feature>
<feature type="domain" description="Tripartite ATP-independent periplasmic transporters DctQ component" evidence="10">
    <location>
        <begin position="62"/>
        <end position="185"/>
    </location>
</feature>
<feature type="transmembrane region" description="Helical" evidence="9">
    <location>
        <begin position="164"/>
        <end position="185"/>
    </location>
</feature>
<keyword evidence="4 8" id="KW-0997">Cell inner membrane</keyword>
<keyword evidence="6 9" id="KW-1133">Transmembrane helix</keyword>
<keyword evidence="7 9" id="KW-0472">Membrane</keyword>
<evidence type="ECO:0000256" key="6">
    <source>
        <dbReference type="ARBA" id="ARBA00022989"/>
    </source>
</evidence>
<dbReference type="PANTHER" id="PTHR33362:SF2">
    <property type="entry name" value="TRAP TRANSPORTER LARGE PERMEASE PROTEIN"/>
    <property type="match status" value="1"/>
</dbReference>
<evidence type="ECO:0000256" key="5">
    <source>
        <dbReference type="ARBA" id="ARBA00022692"/>
    </source>
</evidence>